<keyword evidence="6 13" id="KW-0812">Transmembrane</keyword>
<geneLocation type="plasmid" evidence="14 15">
    <name>pMM59_01</name>
</geneLocation>
<dbReference type="GO" id="GO:0008237">
    <property type="term" value="F:metallopeptidase activity"/>
    <property type="evidence" value="ECO:0007669"/>
    <property type="project" value="UniProtKB-KW"/>
</dbReference>
<evidence type="ECO:0000256" key="8">
    <source>
        <dbReference type="ARBA" id="ARBA00022801"/>
    </source>
</evidence>
<evidence type="ECO:0000256" key="6">
    <source>
        <dbReference type="ARBA" id="ARBA00022692"/>
    </source>
</evidence>
<dbReference type="PANTHER" id="PTHR35864">
    <property type="entry name" value="ZINC METALLOPROTEASE MJ0611-RELATED"/>
    <property type="match status" value="1"/>
</dbReference>
<keyword evidence="8" id="KW-0378">Hydrolase</keyword>
<keyword evidence="5" id="KW-0645">Protease</keyword>
<dbReference type="AlphaFoldDB" id="A0A831ER67"/>
<comment type="subcellular location">
    <subcellularLocation>
        <location evidence="2">Cell membrane</location>
        <topology evidence="2">Multi-pass membrane protein</topology>
    </subcellularLocation>
</comment>
<evidence type="ECO:0000256" key="3">
    <source>
        <dbReference type="ARBA" id="ARBA00007931"/>
    </source>
</evidence>
<evidence type="ECO:0000256" key="7">
    <source>
        <dbReference type="ARBA" id="ARBA00022723"/>
    </source>
</evidence>
<dbReference type="CDD" id="cd06158">
    <property type="entry name" value="S2P-M50_like_1"/>
    <property type="match status" value="1"/>
</dbReference>
<reference evidence="14" key="1">
    <citation type="submission" date="2020-09" db="EMBL/GenBank/DDBJ databases">
        <title>New species isolated from human feces.</title>
        <authorList>
            <person name="Kitahara M."/>
            <person name="Shigeno Y."/>
            <person name="Shime M."/>
            <person name="Matsumoto Y."/>
            <person name="Nakamura S."/>
            <person name="Motooka D."/>
            <person name="Fukuoka S."/>
            <person name="Nishikawa H."/>
            <person name="Benno Y."/>
        </authorList>
    </citation>
    <scope>NUCLEOTIDE SEQUENCE</scope>
    <source>
        <strain evidence="14">MM59</strain>
        <plasmid evidence="14">pMM59_01</plasmid>
    </source>
</reference>
<gene>
    <name evidence="14" type="ORF">MM59RIKEN_30880</name>
</gene>
<comment type="similarity">
    <text evidence="3">Belongs to the peptidase M50B family.</text>
</comment>
<evidence type="ECO:0000256" key="2">
    <source>
        <dbReference type="ARBA" id="ARBA00004651"/>
    </source>
</evidence>
<keyword evidence="15" id="KW-1185">Reference proteome</keyword>
<dbReference type="InterPro" id="IPR044537">
    <property type="entry name" value="Rip2-like"/>
</dbReference>
<feature type="transmembrane region" description="Helical" evidence="13">
    <location>
        <begin position="134"/>
        <end position="155"/>
    </location>
</feature>
<proteinExistence type="inferred from homology"/>
<feature type="transmembrane region" description="Helical" evidence="13">
    <location>
        <begin position="97"/>
        <end position="122"/>
    </location>
</feature>
<keyword evidence="11" id="KW-0482">Metalloprotease</keyword>
<dbReference type="EMBL" id="AP023421">
    <property type="protein sequence ID" value="BCK85769.1"/>
    <property type="molecule type" value="Genomic_DNA"/>
</dbReference>
<keyword evidence="4" id="KW-1003">Cell membrane</keyword>
<dbReference type="GO" id="GO:0006508">
    <property type="term" value="P:proteolysis"/>
    <property type="evidence" value="ECO:0007669"/>
    <property type="project" value="UniProtKB-KW"/>
</dbReference>
<keyword evidence="9" id="KW-0862">Zinc</keyword>
<keyword evidence="14" id="KW-0614">Plasmid</keyword>
<keyword evidence="12 13" id="KW-0472">Membrane</keyword>
<accession>A0A831ER67</accession>
<keyword evidence="7" id="KW-0479">Metal-binding</keyword>
<evidence type="ECO:0000313" key="15">
    <source>
        <dbReference type="Proteomes" id="UP000679848"/>
    </source>
</evidence>
<dbReference type="GO" id="GO:0005886">
    <property type="term" value="C:plasma membrane"/>
    <property type="evidence" value="ECO:0007669"/>
    <property type="project" value="UniProtKB-SubCell"/>
</dbReference>
<evidence type="ECO:0000313" key="14">
    <source>
        <dbReference type="EMBL" id="BCK85769.1"/>
    </source>
</evidence>
<evidence type="ECO:0000256" key="12">
    <source>
        <dbReference type="ARBA" id="ARBA00023136"/>
    </source>
</evidence>
<dbReference type="InterPro" id="IPR052348">
    <property type="entry name" value="Metallopeptidase_M50B"/>
</dbReference>
<evidence type="ECO:0000256" key="9">
    <source>
        <dbReference type="ARBA" id="ARBA00022833"/>
    </source>
</evidence>
<evidence type="ECO:0000256" key="13">
    <source>
        <dbReference type="SAM" id="Phobius"/>
    </source>
</evidence>
<dbReference type="KEGG" id="pfaa:MM59RIKEN_30880"/>
<protein>
    <submittedName>
        <fullName evidence="14">Peptidase</fullName>
    </submittedName>
</protein>
<organism evidence="14 15">
    <name type="scientific">Pusillibacter faecalis</name>
    <dbReference type="NCBI Taxonomy" id="2714358"/>
    <lineage>
        <taxon>Bacteria</taxon>
        <taxon>Bacillati</taxon>
        <taxon>Bacillota</taxon>
        <taxon>Clostridia</taxon>
        <taxon>Eubacteriales</taxon>
        <taxon>Oscillospiraceae</taxon>
        <taxon>Pusillibacter</taxon>
    </lineage>
</organism>
<dbReference type="PANTHER" id="PTHR35864:SF1">
    <property type="entry name" value="ZINC METALLOPROTEASE YWHC-RELATED"/>
    <property type="match status" value="1"/>
</dbReference>
<evidence type="ECO:0000256" key="10">
    <source>
        <dbReference type="ARBA" id="ARBA00022989"/>
    </source>
</evidence>
<evidence type="ECO:0000256" key="11">
    <source>
        <dbReference type="ARBA" id="ARBA00023049"/>
    </source>
</evidence>
<dbReference type="RefSeq" id="WP_213543778.1">
    <property type="nucleotide sequence ID" value="NZ_AP023421.1"/>
</dbReference>
<sequence length="218" mass="24088">MLHYLQELFHALDFQSLGDAVLRMAAIFLCLTVHETCHGLAAYVLGDPTAKSMHRLSLNPLRHIDWLGLAMMFVAGFGWAKPVPVNPGYFKKPKQGMALTALAGPVSNLALAILTLGAFRIIYSYVPYFPGINWILNFLIETSMLTVGLGVFNLIPIPPLDGSKVLAAFLPDSAYMRLMHYERYGLLLLLVLSLLDVGGRSISRIIFAVWSACYGLIF</sequence>
<evidence type="ECO:0000256" key="5">
    <source>
        <dbReference type="ARBA" id="ARBA00022670"/>
    </source>
</evidence>
<evidence type="ECO:0000256" key="1">
    <source>
        <dbReference type="ARBA" id="ARBA00001947"/>
    </source>
</evidence>
<keyword evidence="10 13" id="KW-1133">Transmembrane helix</keyword>
<name>A0A831ER67_9FIRM</name>
<comment type="cofactor">
    <cofactor evidence="1">
        <name>Zn(2+)</name>
        <dbReference type="ChEBI" id="CHEBI:29105"/>
    </cofactor>
</comment>
<feature type="transmembrane region" description="Helical" evidence="13">
    <location>
        <begin position="66"/>
        <end position="85"/>
    </location>
</feature>
<evidence type="ECO:0000256" key="4">
    <source>
        <dbReference type="ARBA" id="ARBA00022475"/>
    </source>
</evidence>
<dbReference type="GO" id="GO:0046872">
    <property type="term" value="F:metal ion binding"/>
    <property type="evidence" value="ECO:0007669"/>
    <property type="project" value="UniProtKB-KW"/>
</dbReference>
<feature type="transmembrane region" description="Helical" evidence="13">
    <location>
        <begin position="20"/>
        <end position="45"/>
    </location>
</feature>
<dbReference type="Proteomes" id="UP000679848">
    <property type="component" value="Plasmid pMM59_01"/>
</dbReference>